<name>A0ABR0AIZ7_9CRUS</name>
<protein>
    <submittedName>
        <fullName evidence="1">Uncharacterized protein</fullName>
    </submittedName>
</protein>
<sequence>MVLRTQRWPSRSRQDEQTRVLVIALGRNSPNKYCGYRQLEAGAKPPGNYQQALFMGRLAELALMGNA</sequence>
<reference evidence="1 2" key="1">
    <citation type="journal article" date="2023" name="Nucleic Acids Res.">
        <title>The hologenome of Daphnia magna reveals possible DNA methylation and microbiome-mediated evolution of the host genome.</title>
        <authorList>
            <person name="Chaturvedi A."/>
            <person name="Li X."/>
            <person name="Dhandapani V."/>
            <person name="Marshall H."/>
            <person name="Kissane S."/>
            <person name="Cuenca-Cambronero M."/>
            <person name="Asole G."/>
            <person name="Calvet F."/>
            <person name="Ruiz-Romero M."/>
            <person name="Marangio P."/>
            <person name="Guigo R."/>
            <person name="Rago D."/>
            <person name="Mirbahai L."/>
            <person name="Eastwood N."/>
            <person name="Colbourne J.K."/>
            <person name="Zhou J."/>
            <person name="Mallon E."/>
            <person name="Orsini L."/>
        </authorList>
    </citation>
    <scope>NUCLEOTIDE SEQUENCE [LARGE SCALE GENOMIC DNA]</scope>
    <source>
        <strain evidence="1">LRV0_1</strain>
    </source>
</reference>
<dbReference type="Proteomes" id="UP001234178">
    <property type="component" value="Unassembled WGS sequence"/>
</dbReference>
<proteinExistence type="predicted"/>
<evidence type="ECO:0000313" key="1">
    <source>
        <dbReference type="EMBL" id="KAK4025086.1"/>
    </source>
</evidence>
<dbReference type="EMBL" id="JAOYFB010000037">
    <property type="protein sequence ID" value="KAK4025086.1"/>
    <property type="molecule type" value="Genomic_DNA"/>
</dbReference>
<keyword evidence="2" id="KW-1185">Reference proteome</keyword>
<evidence type="ECO:0000313" key="2">
    <source>
        <dbReference type="Proteomes" id="UP001234178"/>
    </source>
</evidence>
<comment type="caution">
    <text evidence="1">The sequence shown here is derived from an EMBL/GenBank/DDBJ whole genome shotgun (WGS) entry which is preliminary data.</text>
</comment>
<gene>
    <name evidence="1" type="ORF">OUZ56_010589</name>
</gene>
<accession>A0ABR0AIZ7</accession>
<organism evidence="1 2">
    <name type="scientific">Daphnia magna</name>
    <dbReference type="NCBI Taxonomy" id="35525"/>
    <lineage>
        <taxon>Eukaryota</taxon>
        <taxon>Metazoa</taxon>
        <taxon>Ecdysozoa</taxon>
        <taxon>Arthropoda</taxon>
        <taxon>Crustacea</taxon>
        <taxon>Branchiopoda</taxon>
        <taxon>Diplostraca</taxon>
        <taxon>Cladocera</taxon>
        <taxon>Anomopoda</taxon>
        <taxon>Daphniidae</taxon>
        <taxon>Daphnia</taxon>
    </lineage>
</organism>